<dbReference type="AlphaFoldDB" id="A0A4Z0QE28"/>
<proteinExistence type="predicted"/>
<gene>
    <name evidence="2" type="ORF">E5K02_02300</name>
</gene>
<organism evidence="2 3">
    <name type="scientific">Hymenobacter metallicola</name>
    <dbReference type="NCBI Taxonomy" id="2563114"/>
    <lineage>
        <taxon>Bacteria</taxon>
        <taxon>Pseudomonadati</taxon>
        <taxon>Bacteroidota</taxon>
        <taxon>Cytophagia</taxon>
        <taxon>Cytophagales</taxon>
        <taxon>Hymenobacteraceae</taxon>
        <taxon>Hymenobacter</taxon>
    </lineage>
</organism>
<evidence type="ECO:0000313" key="2">
    <source>
        <dbReference type="EMBL" id="TGE28317.1"/>
    </source>
</evidence>
<accession>A0A4Z0QE28</accession>
<evidence type="ECO:0000256" key="1">
    <source>
        <dbReference type="SAM" id="Phobius"/>
    </source>
</evidence>
<keyword evidence="1" id="KW-1133">Transmembrane helix</keyword>
<dbReference type="RefSeq" id="WP_135391688.1">
    <property type="nucleotide sequence ID" value="NZ_SRMB01000001.1"/>
</dbReference>
<keyword evidence="3" id="KW-1185">Reference proteome</keyword>
<evidence type="ECO:0000313" key="3">
    <source>
        <dbReference type="Proteomes" id="UP000298471"/>
    </source>
</evidence>
<feature type="transmembrane region" description="Helical" evidence="1">
    <location>
        <begin position="6"/>
        <end position="24"/>
    </location>
</feature>
<dbReference type="OrthoDB" id="878057at2"/>
<sequence>MLKILYIVGGLVVAAVGGLLLYSLGQRAVAYELKLTVLDAQGQPLPPQRLLLWDRSSGQHEFRLDQAGQFTRELSESFGSSAVGPLRPESFGVRLAFPDLAPLYYWFAVRGSGPLPSYEVYNDYYSYGTTQWVGDFDAKGFVRRQTKPAAQGVVAAAVPPRGGRVPRWQATATLQRAGKTPDGRRKYTLDLTLRQSGVEIVEALSR</sequence>
<keyword evidence="1" id="KW-0472">Membrane</keyword>
<name>A0A4Z0QE28_9BACT</name>
<dbReference type="Proteomes" id="UP000298471">
    <property type="component" value="Unassembled WGS sequence"/>
</dbReference>
<comment type="caution">
    <text evidence="2">The sequence shown here is derived from an EMBL/GenBank/DDBJ whole genome shotgun (WGS) entry which is preliminary data.</text>
</comment>
<dbReference type="EMBL" id="SRMB01000001">
    <property type="protein sequence ID" value="TGE28317.1"/>
    <property type="molecule type" value="Genomic_DNA"/>
</dbReference>
<keyword evidence="1" id="KW-0812">Transmembrane</keyword>
<protein>
    <submittedName>
        <fullName evidence="2">Uncharacterized protein</fullName>
    </submittedName>
</protein>
<reference evidence="2 3" key="1">
    <citation type="submission" date="2019-04" db="EMBL/GenBank/DDBJ databases">
        <authorList>
            <person name="Feng G."/>
            <person name="Zhang J."/>
            <person name="Zhu H."/>
        </authorList>
    </citation>
    <scope>NUCLEOTIDE SEQUENCE [LARGE SCALE GENOMIC DNA]</scope>
    <source>
        <strain evidence="2 3">9PBR-1</strain>
    </source>
</reference>